<feature type="signal peptide" evidence="1">
    <location>
        <begin position="1"/>
        <end position="22"/>
    </location>
</feature>
<proteinExistence type="predicted"/>
<gene>
    <name evidence="4" type="ORF">ACD591_00055</name>
    <name evidence="3" type="ORF">FOE74_04970</name>
</gene>
<feature type="chain" id="PRO_5024336073" evidence="1">
    <location>
        <begin position="23"/>
        <end position="222"/>
    </location>
</feature>
<reference evidence="4 6" key="3">
    <citation type="submission" date="2024-08" db="EMBL/GenBank/DDBJ databases">
        <authorList>
            <person name="Wei W."/>
        </authorList>
    </citation>
    <scope>NUCLEOTIDE SEQUENCE [LARGE SCALE GENOMIC DNA]</scope>
    <source>
        <strain evidence="4 6">XU2</strain>
    </source>
</reference>
<keyword evidence="6" id="KW-1185">Reference proteome</keyword>
<dbReference type="EMBL" id="JBGOGF010000001">
    <property type="protein sequence ID" value="MFA1769665.1"/>
    <property type="molecule type" value="Genomic_DNA"/>
</dbReference>
<dbReference type="Proteomes" id="UP000323866">
    <property type="component" value="Unassembled WGS sequence"/>
</dbReference>
<dbReference type="Proteomes" id="UP001570846">
    <property type="component" value="Unassembled WGS sequence"/>
</dbReference>
<sequence>MKNFICSLVVGLALAIPSFAQQTPGSLQVGLVAGPSLSYFRGNQYVHGTYMGWENDIRSTFGLSARYQRQGFYLKTNLFYEDKGVKTDIYYTDSNGNIFDDYTAKTHFRFITLPVLVGVHIKESGFFVNAGPYAGFLLKQNYSDNTPDSPIRDNSDNSRDYKRLDLGISGGIGYSKPISSALTLSAEARHNLGLRNISTGPNSRRTGSTSLLLGLHYSLTGN</sequence>
<evidence type="ECO:0000256" key="1">
    <source>
        <dbReference type="SAM" id="SignalP"/>
    </source>
</evidence>
<evidence type="ECO:0000259" key="2">
    <source>
        <dbReference type="Pfam" id="PF13568"/>
    </source>
</evidence>
<protein>
    <submittedName>
        <fullName evidence="3">PorT family protein</fullName>
    </submittedName>
    <submittedName>
        <fullName evidence="4">Porin family protein</fullName>
    </submittedName>
</protein>
<reference evidence="3 5" key="2">
    <citation type="submission" date="2019-09" db="EMBL/GenBank/DDBJ databases">
        <title>A bacterium isolated from glacier soil.</title>
        <authorList>
            <person name="Liu Q."/>
        </authorList>
    </citation>
    <scope>NUCLEOTIDE SEQUENCE [LARGE SCALE GENOMIC DNA]</scope>
    <source>
        <strain evidence="3 5">MDT1-10-3</strain>
    </source>
</reference>
<feature type="domain" description="Outer membrane protein beta-barrel" evidence="2">
    <location>
        <begin position="19"/>
        <end position="197"/>
    </location>
</feature>
<evidence type="ECO:0000313" key="4">
    <source>
        <dbReference type="EMBL" id="MFA1769665.1"/>
    </source>
</evidence>
<dbReference type="InterPro" id="IPR025665">
    <property type="entry name" value="Beta-barrel_OMP_2"/>
</dbReference>
<comment type="caution">
    <text evidence="3">The sequence shown here is derived from an EMBL/GenBank/DDBJ whole genome shotgun (WGS) entry which is preliminary data.</text>
</comment>
<dbReference type="EMBL" id="VKKZ01000019">
    <property type="protein sequence ID" value="KAA6435307.1"/>
    <property type="molecule type" value="Genomic_DNA"/>
</dbReference>
<accession>A0A5M8QGV1</accession>
<evidence type="ECO:0000313" key="6">
    <source>
        <dbReference type="Proteomes" id="UP001570846"/>
    </source>
</evidence>
<dbReference type="Pfam" id="PF13568">
    <property type="entry name" value="OMP_b-brl_2"/>
    <property type="match status" value="1"/>
</dbReference>
<dbReference type="OrthoDB" id="893738at2"/>
<evidence type="ECO:0000313" key="3">
    <source>
        <dbReference type="EMBL" id="KAA6435307.1"/>
    </source>
</evidence>
<reference evidence="3 5" key="1">
    <citation type="submission" date="2019-07" db="EMBL/GenBank/DDBJ databases">
        <authorList>
            <person name="Qu J.-H."/>
        </authorList>
    </citation>
    <scope>NUCLEOTIDE SEQUENCE [LARGE SCALE GENOMIC DNA]</scope>
    <source>
        <strain evidence="3 5">MDT1-10-3</strain>
    </source>
</reference>
<evidence type="ECO:0000313" key="5">
    <source>
        <dbReference type="Proteomes" id="UP000323866"/>
    </source>
</evidence>
<organism evidence="3 5">
    <name type="scientific">Rufibacter glacialis</name>
    <dbReference type="NCBI Taxonomy" id="1259555"/>
    <lineage>
        <taxon>Bacteria</taxon>
        <taxon>Pseudomonadati</taxon>
        <taxon>Bacteroidota</taxon>
        <taxon>Cytophagia</taxon>
        <taxon>Cytophagales</taxon>
        <taxon>Hymenobacteraceae</taxon>
        <taxon>Rufibacter</taxon>
    </lineage>
</organism>
<dbReference type="AlphaFoldDB" id="A0A5M8QGV1"/>
<dbReference type="RefSeq" id="WP_149097501.1">
    <property type="nucleotide sequence ID" value="NZ_BMMG01000002.1"/>
</dbReference>
<name>A0A5M8QGV1_9BACT</name>
<keyword evidence="1" id="KW-0732">Signal</keyword>